<evidence type="ECO:0000256" key="6">
    <source>
        <dbReference type="ARBA" id="ARBA00023136"/>
    </source>
</evidence>
<reference evidence="10 11" key="1">
    <citation type="submission" date="2016-04" db="EMBL/GenBank/DDBJ databases">
        <title>A degradative enzymes factory behind the ericoid mycorrhizal symbiosis.</title>
        <authorList>
            <consortium name="DOE Joint Genome Institute"/>
            <person name="Martino E."/>
            <person name="Morin E."/>
            <person name="Grelet G."/>
            <person name="Kuo A."/>
            <person name="Kohler A."/>
            <person name="Daghino S."/>
            <person name="Barry K."/>
            <person name="Choi C."/>
            <person name="Cichocki N."/>
            <person name="Clum A."/>
            <person name="Copeland A."/>
            <person name="Hainaut M."/>
            <person name="Haridas S."/>
            <person name="Labutti K."/>
            <person name="Lindquist E."/>
            <person name="Lipzen A."/>
            <person name="Khouja H.-R."/>
            <person name="Murat C."/>
            <person name="Ohm R."/>
            <person name="Olson A."/>
            <person name="Spatafora J."/>
            <person name="Veneault-Fourrey C."/>
            <person name="Henrissat B."/>
            <person name="Grigoriev I."/>
            <person name="Martin F."/>
            <person name="Perotto S."/>
        </authorList>
    </citation>
    <scope>NUCLEOTIDE SEQUENCE [LARGE SCALE GENOMIC DNA]</scope>
    <source>
        <strain evidence="10 11">E</strain>
    </source>
</reference>
<evidence type="ECO:0000256" key="3">
    <source>
        <dbReference type="ARBA" id="ARBA00022448"/>
    </source>
</evidence>
<protein>
    <submittedName>
        <fullName evidence="10">Rh-like protein/ammonium transporter</fullName>
    </submittedName>
</protein>
<name>A0A2J6SPX6_9HELO</name>
<dbReference type="PANTHER" id="PTHR43029:SF10">
    <property type="entry name" value="AMMONIUM TRANSPORTER MEP2"/>
    <property type="match status" value="1"/>
</dbReference>
<dbReference type="AlphaFoldDB" id="A0A2J6SPX6"/>
<dbReference type="GO" id="GO:0005886">
    <property type="term" value="C:plasma membrane"/>
    <property type="evidence" value="ECO:0007669"/>
    <property type="project" value="TreeGrafter"/>
</dbReference>
<dbReference type="EMBL" id="KZ613895">
    <property type="protein sequence ID" value="PMD52819.1"/>
    <property type="molecule type" value="Genomic_DNA"/>
</dbReference>
<dbReference type="InterPro" id="IPR029020">
    <property type="entry name" value="Ammonium/urea_transptr"/>
</dbReference>
<dbReference type="SUPFAM" id="SSF111352">
    <property type="entry name" value="Ammonium transporter"/>
    <property type="match status" value="2"/>
</dbReference>
<feature type="transmembrane region" description="Helical" evidence="8">
    <location>
        <begin position="81"/>
        <end position="98"/>
    </location>
</feature>
<organism evidence="10 11">
    <name type="scientific">Hyaloscypha bicolor E</name>
    <dbReference type="NCBI Taxonomy" id="1095630"/>
    <lineage>
        <taxon>Eukaryota</taxon>
        <taxon>Fungi</taxon>
        <taxon>Dikarya</taxon>
        <taxon>Ascomycota</taxon>
        <taxon>Pezizomycotina</taxon>
        <taxon>Leotiomycetes</taxon>
        <taxon>Helotiales</taxon>
        <taxon>Hyaloscyphaceae</taxon>
        <taxon>Hyaloscypha</taxon>
        <taxon>Hyaloscypha bicolor</taxon>
    </lineage>
</organism>
<feature type="transmembrane region" description="Helical" evidence="8">
    <location>
        <begin position="247"/>
        <end position="267"/>
    </location>
</feature>
<keyword evidence="7" id="KW-0924">Ammonia transport</keyword>
<feature type="domain" description="Ammonium transporter AmtB-like" evidence="9">
    <location>
        <begin position="14"/>
        <end position="88"/>
    </location>
</feature>
<feature type="transmembrane region" description="Helical" evidence="8">
    <location>
        <begin position="210"/>
        <end position="235"/>
    </location>
</feature>
<dbReference type="OrthoDB" id="534912at2759"/>
<dbReference type="Gene3D" id="1.10.3430.10">
    <property type="entry name" value="Ammonium transporter AmtB like domains"/>
    <property type="match status" value="1"/>
</dbReference>
<evidence type="ECO:0000256" key="1">
    <source>
        <dbReference type="ARBA" id="ARBA00004141"/>
    </source>
</evidence>
<evidence type="ECO:0000256" key="4">
    <source>
        <dbReference type="ARBA" id="ARBA00022692"/>
    </source>
</evidence>
<comment type="subcellular location">
    <subcellularLocation>
        <location evidence="1">Membrane</location>
        <topology evidence="1">Multi-pass membrane protein</topology>
    </subcellularLocation>
</comment>
<feature type="transmembrane region" description="Helical" evidence="8">
    <location>
        <begin position="14"/>
        <end position="34"/>
    </location>
</feature>
<feature type="transmembrane region" description="Helical" evidence="8">
    <location>
        <begin position="353"/>
        <end position="374"/>
    </location>
</feature>
<evidence type="ECO:0000256" key="2">
    <source>
        <dbReference type="ARBA" id="ARBA00005887"/>
    </source>
</evidence>
<accession>A0A2J6SPX6</accession>
<keyword evidence="4 8" id="KW-0812">Transmembrane</keyword>
<sequence length="415" mass="45469">MEIAHVEIPISNELFHHCMFASFTAALVCGGALRKVSVGRFLVFITIWSILVYDVVARWSWHPDGWSKKLGSMDFAGGTAVHITSGTTVAAISAFYAFETRGFLQCMQRFKHIVAGLVNSALCCCKSSRKEHNTRAQGAAYEMRNGEEGTNGNADMAAGQDHETEAPAASLEVEDDAPHNINNVVLGTALLWIGWFGFNGGSALGGNLRAVLAITSTHIAACSGGSANILLFWLFNNLAQKYPRGPVSRKLSIMWFCDGAIIALVAITPAAGYVPVWSSPIFGLVSCIFVYLLRRPARVVLRDDILDVFPIHAGGGWIGMLLTGCFAEQSVVGLDGYSAIPDRSIAERLRYQMLDAFAGLLYTFFVTMAILYGLKILRSILRCRWEPVFESNRPVQDKIEATVQYMWRPKDGNIV</sequence>
<evidence type="ECO:0000313" key="11">
    <source>
        <dbReference type="Proteomes" id="UP000235371"/>
    </source>
</evidence>
<keyword evidence="11" id="KW-1185">Reference proteome</keyword>
<keyword evidence="3" id="KW-0813">Transport</keyword>
<dbReference type="GeneID" id="36579011"/>
<dbReference type="Proteomes" id="UP000235371">
    <property type="component" value="Unassembled WGS sequence"/>
</dbReference>
<feature type="transmembrane region" description="Helical" evidence="8">
    <location>
        <begin position="273"/>
        <end position="293"/>
    </location>
</feature>
<dbReference type="InParanoid" id="A0A2J6SPX6"/>
<dbReference type="PANTHER" id="PTHR43029">
    <property type="entry name" value="AMMONIUM TRANSPORTER MEP2"/>
    <property type="match status" value="1"/>
</dbReference>
<evidence type="ECO:0000256" key="7">
    <source>
        <dbReference type="ARBA" id="ARBA00023177"/>
    </source>
</evidence>
<dbReference type="InterPro" id="IPR024041">
    <property type="entry name" value="NH4_transpt_AmtB-like_dom"/>
</dbReference>
<dbReference type="RefSeq" id="XP_024729723.1">
    <property type="nucleotide sequence ID" value="XM_024870929.1"/>
</dbReference>
<evidence type="ECO:0000313" key="10">
    <source>
        <dbReference type="EMBL" id="PMD52819.1"/>
    </source>
</evidence>
<proteinExistence type="inferred from homology"/>
<comment type="similarity">
    <text evidence="2">Belongs to the ammonia transporter channel (TC 1.A.11.2) family.</text>
</comment>
<dbReference type="Pfam" id="PF00909">
    <property type="entry name" value="Ammonium_transp"/>
    <property type="match status" value="2"/>
</dbReference>
<keyword evidence="6 8" id="KW-0472">Membrane</keyword>
<evidence type="ECO:0000256" key="5">
    <source>
        <dbReference type="ARBA" id="ARBA00022989"/>
    </source>
</evidence>
<gene>
    <name evidence="10" type="ORF">K444DRAFT_192141</name>
</gene>
<evidence type="ECO:0000259" key="9">
    <source>
        <dbReference type="Pfam" id="PF00909"/>
    </source>
</evidence>
<evidence type="ECO:0000256" key="8">
    <source>
        <dbReference type="SAM" id="Phobius"/>
    </source>
</evidence>
<dbReference type="InterPro" id="IPR001905">
    <property type="entry name" value="Ammonium_transpt"/>
</dbReference>
<feature type="transmembrane region" description="Helical" evidence="8">
    <location>
        <begin position="181"/>
        <end position="198"/>
    </location>
</feature>
<feature type="domain" description="Ammonium transporter AmtB-like" evidence="9">
    <location>
        <begin position="177"/>
        <end position="383"/>
    </location>
</feature>
<keyword evidence="5 8" id="KW-1133">Transmembrane helix</keyword>
<dbReference type="GO" id="GO:0008519">
    <property type="term" value="F:ammonium channel activity"/>
    <property type="evidence" value="ECO:0007669"/>
    <property type="project" value="InterPro"/>
</dbReference>
<feature type="transmembrane region" description="Helical" evidence="8">
    <location>
        <begin position="41"/>
        <end position="61"/>
    </location>
</feature>